<dbReference type="InterPro" id="IPR050638">
    <property type="entry name" value="AA-Vitamin_Transporters"/>
</dbReference>
<feature type="transmembrane region" description="Helical" evidence="6">
    <location>
        <begin position="272"/>
        <end position="289"/>
    </location>
</feature>
<comment type="caution">
    <text evidence="8">The sequence shown here is derived from an EMBL/GenBank/DDBJ whole genome shotgun (WGS) entry which is preliminary data.</text>
</comment>
<accession>A0A4V1LRF5</accession>
<comment type="subcellular location">
    <subcellularLocation>
        <location evidence="1">Membrane</location>
        <topology evidence="1">Multi-pass membrane protein</topology>
    </subcellularLocation>
</comment>
<sequence>MENKKNAIIIFLLLGIIWGSNFIYMKWASELITPLQVVFLRVLFGFIPVFIYAYYKKAIKIEHLKYSFHFFIMSLLGTTVYYYFFVKATSLLLSGVTGALSGSIPLFAFILAVIFLKDEKFDKRIVGILVGILGVILIAKPFEANIFESNLEGIIDIILGSLIVGSSFVYAKKFVMPLKIHFSALTTYQLGFALLTLLVVTKWEGISNITTSTHVFLGTVVGLGLLGTGLAFVLYYYIIEHLGAVTAASTTYLPPVVALIIGYFFIGEDIDLIDCLGTVLIFIGVFIVNKRK</sequence>
<dbReference type="PANTHER" id="PTHR32322:SF2">
    <property type="entry name" value="EAMA DOMAIN-CONTAINING PROTEIN"/>
    <property type="match status" value="1"/>
</dbReference>
<evidence type="ECO:0000256" key="5">
    <source>
        <dbReference type="ARBA" id="ARBA00023136"/>
    </source>
</evidence>
<evidence type="ECO:0000256" key="3">
    <source>
        <dbReference type="ARBA" id="ARBA00022692"/>
    </source>
</evidence>
<dbReference type="Proteomes" id="UP000290172">
    <property type="component" value="Unassembled WGS sequence"/>
</dbReference>
<dbReference type="SUPFAM" id="SSF103481">
    <property type="entry name" value="Multidrug resistance efflux transporter EmrE"/>
    <property type="match status" value="2"/>
</dbReference>
<dbReference type="InterPro" id="IPR000620">
    <property type="entry name" value="EamA_dom"/>
</dbReference>
<gene>
    <name evidence="8" type="ORF">CRV08_09425</name>
</gene>
<feature type="transmembrane region" description="Helical" evidence="6">
    <location>
        <begin position="31"/>
        <end position="54"/>
    </location>
</feature>
<evidence type="ECO:0000313" key="8">
    <source>
        <dbReference type="EMBL" id="RXJ68018.1"/>
    </source>
</evidence>
<feature type="transmembrane region" description="Helical" evidence="6">
    <location>
        <begin position="245"/>
        <end position="266"/>
    </location>
</feature>
<feature type="transmembrane region" description="Helical" evidence="6">
    <location>
        <begin position="125"/>
        <end position="142"/>
    </location>
</feature>
<dbReference type="RefSeq" id="WP_128981426.1">
    <property type="nucleotide sequence ID" value="NZ_PDKJ01000007.1"/>
</dbReference>
<proteinExistence type="inferred from homology"/>
<dbReference type="GO" id="GO:0016020">
    <property type="term" value="C:membrane"/>
    <property type="evidence" value="ECO:0007669"/>
    <property type="project" value="UniProtKB-SubCell"/>
</dbReference>
<evidence type="ECO:0000256" key="4">
    <source>
        <dbReference type="ARBA" id="ARBA00022989"/>
    </source>
</evidence>
<feature type="transmembrane region" description="Helical" evidence="6">
    <location>
        <begin position="183"/>
        <end position="203"/>
    </location>
</feature>
<dbReference type="EMBL" id="PDKJ01000007">
    <property type="protein sequence ID" value="RXJ68018.1"/>
    <property type="molecule type" value="Genomic_DNA"/>
</dbReference>
<evidence type="ECO:0000256" key="2">
    <source>
        <dbReference type="ARBA" id="ARBA00007362"/>
    </source>
</evidence>
<feature type="domain" description="EamA" evidence="7">
    <location>
        <begin position="153"/>
        <end position="289"/>
    </location>
</feature>
<keyword evidence="5 6" id="KW-0472">Membrane</keyword>
<feature type="transmembrane region" description="Helical" evidence="6">
    <location>
        <begin position="154"/>
        <end position="171"/>
    </location>
</feature>
<organism evidence="8 9">
    <name type="scientific">Halarcobacter ebronensis</name>
    <dbReference type="NCBI Taxonomy" id="1462615"/>
    <lineage>
        <taxon>Bacteria</taxon>
        <taxon>Pseudomonadati</taxon>
        <taxon>Campylobacterota</taxon>
        <taxon>Epsilonproteobacteria</taxon>
        <taxon>Campylobacterales</taxon>
        <taxon>Arcobacteraceae</taxon>
        <taxon>Halarcobacter</taxon>
    </lineage>
</organism>
<comment type="similarity">
    <text evidence="2">Belongs to the EamA transporter family.</text>
</comment>
<dbReference type="Gene3D" id="1.10.3730.20">
    <property type="match status" value="1"/>
</dbReference>
<dbReference type="PANTHER" id="PTHR32322">
    <property type="entry name" value="INNER MEMBRANE TRANSPORTER"/>
    <property type="match status" value="1"/>
</dbReference>
<name>A0A4V1LRF5_9BACT</name>
<dbReference type="Pfam" id="PF00892">
    <property type="entry name" value="EamA"/>
    <property type="match status" value="2"/>
</dbReference>
<dbReference type="AlphaFoldDB" id="A0A4V1LRF5"/>
<feature type="domain" description="EamA" evidence="7">
    <location>
        <begin position="7"/>
        <end position="138"/>
    </location>
</feature>
<protein>
    <submittedName>
        <fullName evidence="8">EamA family transporter</fullName>
    </submittedName>
</protein>
<keyword evidence="4 6" id="KW-1133">Transmembrane helix</keyword>
<dbReference type="InterPro" id="IPR037185">
    <property type="entry name" value="EmrE-like"/>
</dbReference>
<feature type="transmembrane region" description="Helical" evidence="6">
    <location>
        <begin position="7"/>
        <end position="25"/>
    </location>
</feature>
<evidence type="ECO:0000313" key="9">
    <source>
        <dbReference type="Proteomes" id="UP000290172"/>
    </source>
</evidence>
<feature type="transmembrane region" description="Helical" evidence="6">
    <location>
        <begin position="66"/>
        <end position="85"/>
    </location>
</feature>
<reference evidence="8 9" key="1">
    <citation type="submission" date="2017-10" db="EMBL/GenBank/DDBJ databases">
        <title>Genomics of the genus Arcobacter.</title>
        <authorList>
            <person name="Perez-Cataluna A."/>
            <person name="Figueras M.J."/>
        </authorList>
    </citation>
    <scope>NUCLEOTIDE SEQUENCE [LARGE SCALE GENOMIC DNA]</scope>
    <source>
        <strain evidence="8 9">CECT 8993</strain>
    </source>
</reference>
<evidence type="ECO:0000256" key="6">
    <source>
        <dbReference type="SAM" id="Phobius"/>
    </source>
</evidence>
<evidence type="ECO:0000256" key="1">
    <source>
        <dbReference type="ARBA" id="ARBA00004141"/>
    </source>
</evidence>
<feature type="transmembrane region" description="Helical" evidence="6">
    <location>
        <begin position="91"/>
        <end position="116"/>
    </location>
</feature>
<keyword evidence="3 6" id="KW-0812">Transmembrane</keyword>
<feature type="transmembrane region" description="Helical" evidence="6">
    <location>
        <begin position="215"/>
        <end position="238"/>
    </location>
</feature>
<evidence type="ECO:0000259" key="7">
    <source>
        <dbReference type="Pfam" id="PF00892"/>
    </source>
</evidence>